<evidence type="ECO:0000256" key="16">
    <source>
        <dbReference type="HAMAP-Rule" id="MF_01274"/>
    </source>
</evidence>
<feature type="binding site" evidence="16">
    <location>
        <begin position="6"/>
        <end position="13"/>
    </location>
    <ligand>
        <name>ATP</name>
        <dbReference type="ChEBI" id="CHEBI:30616"/>
    </ligand>
</feature>
<comment type="subunit">
    <text evidence="5 16">Homodimer.</text>
</comment>
<keyword evidence="18" id="KW-1185">Reference proteome</keyword>
<sequence length="255" mass="27469">MTLTLDIGNSDVVFGLYDNDTWRHIWRTPSSPMQPAAFYQRKLRLWLLEANLTLSQITQATISSVVPALTANVREAVGDLFGIEPVVVSPSVYDQLPVTVLRPQEIGTDLVANAVAAHTRYERPCIIVDFGTALTFTTVGADGKILGVAIAPGLKTAIRSLFANTAQLPEVPIELPTSALGQNTVHAIQAGVVMGYEGLVRSLINRIRREVGGECLAVATGGLSKAIPSLHDEFVEVIPSLTLDGIRLIGDYARR</sequence>
<dbReference type="Gene3D" id="3.30.420.40">
    <property type="match status" value="2"/>
</dbReference>
<proteinExistence type="inferred from homology"/>
<keyword evidence="13 16" id="KW-0173">Coenzyme A biosynthesis</keyword>
<accession>A0ABS3JNF9</accession>
<evidence type="ECO:0000256" key="9">
    <source>
        <dbReference type="ARBA" id="ARBA00022741"/>
    </source>
</evidence>
<dbReference type="Proteomes" id="UP000664628">
    <property type="component" value="Unassembled WGS sequence"/>
</dbReference>
<evidence type="ECO:0000313" key="17">
    <source>
        <dbReference type="EMBL" id="MBO0951529.1"/>
    </source>
</evidence>
<feature type="binding site" evidence="16">
    <location>
        <position position="129"/>
    </location>
    <ligand>
        <name>K(+)</name>
        <dbReference type="ChEBI" id="CHEBI:29103"/>
    </ligand>
</feature>
<dbReference type="GO" id="GO:0016301">
    <property type="term" value="F:kinase activity"/>
    <property type="evidence" value="ECO:0007669"/>
    <property type="project" value="UniProtKB-KW"/>
</dbReference>
<comment type="function">
    <text evidence="16">Catalyzes the phosphorylation of pantothenate (Pan), the first step in CoA biosynthesis.</text>
</comment>
<keyword evidence="10 16" id="KW-0418">Kinase</keyword>
<dbReference type="EMBL" id="JAFMYW010000008">
    <property type="protein sequence ID" value="MBO0951529.1"/>
    <property type="molecule type" value="Genomic_DNA"/>
</dbReference>
<evidence type="ECO:0000256" key="15">
    <source>
        <dbReference type="ARBA" id="ARBA00040883"/>
    </source>
</evidence>
<evidence type="ECO:0000313" key="18">
    <source>
        <dbReference type="Proteomes" id="UP000664628"/>
    </source>
</evidence>
<evidence type="ECO:0000256" key="4">
    <source>
        <dbReference type="ARBA" id="ARBA00005225"/>
    </source>
</evidence>
<keyword evidence="8 16" id="KW-0808">Transferase</keyword>
<evidence type="ECO:0000256" key="8">
    <source>
        <dbReference type="ARBA" id="ARBA00022679"/>
    </source>
</evidence>
<dbReference type="InterPro" id="IPR043129">
    <property type="entry name" value="ATPase_NBD"/>
</dbReference>
<evidence type="ECO:0000256" key="14">
    <source>
        <dbReference type="ARBA" id="ARBA00038036"/>
    </source>
</evidence>
<feature type="binding site" evidence="16">
    <location>
        <position position="132"/>
    </location>
    <ligand>
        <name>ATP</name>
        <dbReference type="ChEBI" id="CHEBI:30616"/>
    </ligand>
</feature>
<dbReference type="RefSeq" id="WP_207331485.1">
    <property type="nucleotide sequence ID" value="NZ_JAFMYW010000008.1"/>
</dbReference>
<gene>
    <name evidence="16" type="primary">coaX</name>
    <name evidence="17" type="ORF">J2I46_23295</name>
</gene>
<dbReference type="HAMAP" id="MF_01274">
    <property type="entry name" value="Pantothen_kinase_3"/>
    <property type="match status" value="1"/>
</dbReference>
<dbReference type="Pfam" id="PF03309">
    <property type="entry name" value="Pan_kinase"/>
    <property type="match status" value="1"/>
</dbReference>
<reference evidence="17 18" key="1">
    <citation type="submission" date="2021-03" db="EMBL/GenBank/DDBJ databases">
        <title>Fibrella sp. HMF5405 genome sequencing and assembly.</title>
        <authorList>
            <person name="Kang H."/>
            <person name="Kim H."/>
            <person name="Bae S."/>
            <person name="Joh K."/>
        </authorList>
    </citation>
    <scope>NUCLEOTIDE SEQUENCE [LARGE SCALE GENOMIC DNA]</scope>
    <source>
        <strain evidence="17 18">HMF5405</strain>
    </source>
</reference>
<dbReference type="EC" id="2.7.1.33" evidence="6 16"/>
<evidence type="ECO:0000256" key="2">
    <source>
        <dbReference type="ARBA" id="ARBA00001958"/>
    </source>
</evidence>
<keyword evidence="9 16" id="KW-0547">Nucleotide-binding</keyword>
<keyword evidence="12 16" id="KW-0630">Potassium</keyword>
<protein>
    <recommendedName>
        <fullName evidence="15 16">Type III pantothenate kinase</fullName>
        <ecNumber evidence="6 16">2.7.1.33</ecNumber>
    </recommendedName>
    <alternativeName>
        <fullName evidence="16">PanK-III</fullName>
    </alternativeName>
    <alternativeName>
        <fullName evidence="16">Pantothenic acid kinase</fullName>
    </alternativeName>
</protein>
<dbReference type="SUPFAM" id="SSF53067">
    <property type="entry name" value="Actin-like ATPase domain"/>
    <property type="match status" value="2"/>
</dbReference>
<evidence type="ECO:0000256" key="7">
    <source>
        <dbReference type="ARBA" id="ARBA00022490"/>
    </source>
</evidence>
<evidence type="ECO:0000256" key="13">
    <source>
        <dbReference type="ARBA" id="ARBA00022993"/>
    </source>
</evidence>
<evidence type="ECO:0000256" key="12">
    <source>
        <dbReference type="ARBA" id="ARBA00022958"/>
    </source>
</evidence>
<dbReference type="NCBIfam" id="TIGR00671">
    <property type="entry name" value="baf"/>
    <property type="match status" value="1"/>
</dbReference>
<comment type="subcellular location">
    <subcellularLocation>
        <location evidence="3 16">Cytoplasm</location>
    </subcellularLocation>
</comment>
<name>A0ABS3JNF9_9BACT</name>
<comment type="caution">
    <text evidence="16">Lacks conserved residue(s) required for the propagation of feature annotation.</text>
</comment>
<dbReference type="CDD" id="cd24015">
    <property type="entry name" value="ASKHA_NBD_PanK-III"/>
    <property type="match status" value="1"/>
</dbReference>
<evidence type="ECO:0000256" key="1">
    <source>
        <dbReference type="ARBA" id="ARBA00001206"/>
    </source>
</evidence>
<evidence type="ECO:0000256" key="6">
    <source>
        <dbReference type="ARBA" id="ARBA00012102"/>
    </source>
</evidence>
<dbReference type="PANTHER" id="PTHR34265">
    <property type="entry name" value="TYPE III PANTOTHENATE KINASE"/>
    <property type="match status" value="1"/>
</dbReference>
<feature type="binding site" evidence="16">
    <location>
        <position position="184"/>
    </location>
    <ligand>
        <name>substrate</name>
    </ligand>
</feature>
<comment type="caution">
    <text evidence="17">The sequence shown here is derived from an EMBL/GenBank/DDBJ whole genome shotgun (WGS) entry which is preliminary data.</text>
</comment>
<keyword evidence="16" id="KW-0479">Metal-binding</keyword>
<comment type="cofactor">
    <cofactor evidence="16">
        <name>NH4(+)</name>
        <dbReference type="ChEBI" id="CHEBI:28938"/>
    </cofactor>
    <cofactor evidence="16">
        <name>K(+)</name>
        <dbReference type="ChEBI" id="CHEBI:29103"/>
    </cofactor>
    <text evidence="16">A monovalent cation. Ammonium or potassium.</text>
</comment>
<comment type="cofactor">
    <cofactor evidence="2">
        <name>K(+)</name>
        <dbReference type="ChEBI" id="CHEBI:29103"/>
    </cofactor>
</comment>
<feature type="binding site" evidence="16">
    <location>
        <begin position="107"/>
        <end position="110"/>
    </location>
    <ligand>
        <name>substrate</name>
    </ligand>
</feature>
<evidence type="ECO:0000256" key="10">
    <source>
        <dbReference type="ARBA" id="ARBA00022777"/>
    </source>
</evidence>
<evidence type="ECO:0000256" key="5">
    <source>
        <dbReference type="ARBA" id="ARBA00011738"/>
    </source>
</evidence>
<organism evidence="17 18">
    <name type="scientific">Fibrella forsythiae</name>
    <dbReference type="NCBI Taxonomy" id="2817061"/>
    <lineage>
        <taxon>Bacteria</taxon>
        <taxon>Pseudomonadati</taxon>
        <taxon>Bacteroidota</taxon>
        <taxon>Cytophagia</taxon>
        <taxon>Cytophagales</taxon>
        <taxon>Spirosomataceae</taxon>
        <taxon>Fibrella</taxon>
    </lineage>
</organism>
<dbReference type="PANTHER" id="PTHR34265:SF1">
    <property type="entry name" value="TYPE III PANTOTHENATE KINASE"/>
    <property type="match status" value="1"/>
</dbReference>
<comment type="catalytic activity">
    <reaction evidence="1 16">
        <text>(R)-pantothenate + ATP = (R)-4'-phosphopantothenate + ADP + H(+)</text>
        <dbReference type="Rhea" id="RHEA:16373"/>
        <dbReference type="ChEBI" id="CHEBI:10986"/>
        <dbReference type="ChEBI" id="CHEBI:15378"/>
        <dbReference type="ChEBI" id="CHEBI:29032"/>
        <dbReference type="ChEBI" id="CHEBI:30616"/>
        <dbReference type="ChEBI" id="CHEBI:456216"/>
        <dbReference type="EC" id="2.7.1.33"/>
    </reaction>
</comment>
<feature type="active site" description="Proton acceptor" evidence="16">
    <location>
        <position position="109"/>
    </location>
</feature>
<comment type="pathway">
    <text evidence="4 16">Cofactor biosynthesis; coenzyme A biosynthesis; CoA from (R)-pantothenate: step 1/5.</text>
</comment>
<keyword evidence="7 16" id="KW-0963">Cytoplasm</keyword>
<evidence type="ECO:0000256" key="3">
    <source>
        <dbReference type="ARBA" id="ARBA00004496"/>
    </source>
</evidence>
<keyword evidence="11 16" id="KW-0067">ATP-binding</keyword>
<evidence type="ECO:0000256" key="11">
    <source>
        <dbReference type="ARBA" id="ARBA00022840"/>
    </source>
</evidence>
<comment type="similarity">
    <text evidence="14 16">Belongs to the type III pantothenate kinase family.</text>
</comment>
<dbReference type="InterPro" id="IPR004619">
    <property type="entry name" value="Type_III_PanK"/>
</dbReference>